<keyword evidence="1" id="KW-1133">Transmembrane helix</keyword>
<reference evidence="2 3" key="1">
    <citation type="journal article" date="2013" name="Curr. Biol.">
        <title>The Genome of the Foraminiferan Reticulomyxa filosa.</title>
        <authorList>
            <person name="Glockner G."/>
            <person name="Hulsmann N."/>
            <person name="Schleicher M."/>
            <person name="Noegel A.A."/>
            <person name="Eichinger L."/>
            <person name="Gallinger C."/>
            <person name="Pawlowski J."/>
            <person name="Sierra R."/>
            <person name="Euteneuer U."/>
            <person name="Pillet L."/>
            <person name="Moustafa A."/>
            <person name="Platzer M."/>
            <person name="Groth M."/>
            <person name="Szafranski K."/>
            <person name="Schliwa M."/>
        </authorList>
    </citation>
    <scope>NUCLEOTIDE SEQUENCE [LARGE SCALE GENOMIC DNA]</scope>
</reference>
<feature type="transmembrane region" description="Helical" evidence="1">
    <location>
        <begin position="84"/>
        <end position="106"/>
    </location>
</feature>
<keyword evidence="1" id="KW-0472">Membrane</keyword>
<comment type="caution">
    <text evidence="2">The sequence shown here is derived from an EMBL/GenBank/DDBJ whole genome shotgun (WGS) entry which is preliminary data.</text>
</comment>
<sequence length="147" mass="17178">MIQHKVLVFVIQLTGVARNLKENFVSKQIQIGISCVCYYELDFFPSTKLLEGRHFTCFTVFDEFALFVLIGYKNAIYEDKSIDLGVFVYLFFFAKKFCCAGGVIIFHMKWRIKIQNIIVDLGSLFAKHTLFFLYSSTKMFDPIFFNK</sequence>
<protein>
    <submittedName>
        <fullName evidence="2">Uncharacterized protein</fullName>
    </submittedName>
</protein>
<gene>
    <name evidence="2" type="ORF">RFI_18167</name>
</gene>
<dbReference type="Proteomes" id="UP000023152">
    <property type="component" value="Unassembled WGS sequence"/>
</dbReference>
<keyword evidence="3" id="KW-1185">Reference proteome</keyword>
<organism evidence="2 3">
    <name type="scientific">Reticulomyxa filosa</name>
    <dbReference type="NCBI Taxonomy" id="46433"/>
    <lineage>
        <taxon>Eukaryota</taxon>
        <taxon>Sar</taxon>
        <taxon>Rhizaria</taxon>
        <taxon>Retaria</taxon>
        <taxon>Foraminifera</taxon>
        <taxon>Monothalamids</taxon>
        <taxon>Reticulomyxidae</taxon>
        <taxon>Reticulomyxa</taxon>
    </lineage>
</organism>
<name>X6MYG5_RETFI</name>
<dbReference type="AlphaFoldDB" id="X6MYG5"/>
<dbReference type="EMBL" id="ASPP01014078">
    <property type="protein sequence ID" value="ETO19070.1"/>
    <property type="molecule type" value="Genomic_DNA"/>
</dbReference>
<evidence type="ECO:0000313" key="3">
    <source>
        <dbReference type="Proteomes" id="UP000023152"/>
    </source>
</evidence>
<evidence type="ECO:0000256" key="1">
    <source>
        <dbReference type="SAM" id="Phobius"/>
    </source>
</evidence>
<evidence type="ECO:0000313" key="2">
    <source>
        <dbReference type="EMBL" id="ETO19070.1"/>
    </source>
</evidence>
<keyword evidence="1" id="KW-0812">Transmembrane</keyword>
<proteinExistence type="predicted"/>
<accession>X6MYG5</accession>